<dbReference type="Proteomes" id="UP001138802">
    <property type="component" value="Unassembled WGS sequence"/>
</dbReference>
<organism evidence="2 3">
    <name type="scientific">Thiocapsa imhoffii</name>
    <dbReference type="NCBI Taxonomy" id="382777"/>
    <lineage>
        <taxon>Bacteria</taxon>
        <taxon>Pseudomonadati</taxon>
        <taxon>Pseudomonadota</taxon>
        <taxon>Gammaproteobacteria</taxon>
        <taxon>Chromatiales</taxon>
        <taxon>Chromatiaceae</taxon>
        <taxon>Thiocapsa</taxon>
    </lineage>
</organism>
<sequence length="322" mass="36388">MIRAAGFGTCCSAARTMFDAATCAGAIMNEVVNTESQNPAFHDAILMMLVDLDQLCRANNLNYQLAAGTLLGAVREQRIIGWDKDADICMLRAEFERFMPAAESQLPEKYFLQHQGSESSMFSLVTKLRLRGTRRVFAGRRETSNTRSEGHKMHEGIAVDIFPFDAVQPNTAAGRLHMWLCANLKPLLILRSVGDAKLIMGANKPLWFRAIAWLCYQPLRLFPKRHIMASYRWLVTYYSRKQQPTGFVACLVSLPRKSSARLPRIRPLHSLQHTVLGKLGEHEFPLPHNYHEVLKNLYGNYVEPPPKSERKLGITVDFAATD</sequence>
<dbReference type="AlphaFoldDB" id="A0A9X0WIN7"/>
<evidence type="ECO:0000313" key="3">
    <source>
        <dbReference type="Proteomes" id="UP001138802"/>
    </source>
</evidence>
<dbReference type="InterPro" id="IPR007074">
    <property type="entry name" value="LicD/FKTN/FKRP_NTP_transf"/>
</dbReference>
<feature type="domain" description="LicD/FKTN/FKRP nucleotidyltransferase" evidence="1">
    <location>
        <begin position="56"/>
        <end position="299"/>
    </location>
</feature>
<comment type="caution">
    <text evidence="2">The sequence shown here is derived from an EMBL/GenBank/DDBJ whole genome shotgun (WGS) entry which is preliminary data.</text>
</comment>
<name>A0A9X0WIN7_9GAMM</name>
<evidence type="ECO:0000259" key="1">
    <source>
        <dbReference type="Pfam" id="PF04991"/>
    </source>
</evidence>
<reference evidence="2 3" key="1">
    <citation type="journal article" date="2020" name="Microorganisms">
        <title>Osmotic Adaptation and Compatible Solute Biosynthesis of Phototrophic Bacteria as Revealed from Genome Analyses.</title>
        <authorList>
            <person name="Imhoff J.F."/>
            <person name="Rahn T."/>
            <person name="Kunzel S."/>
            <person name="Keller A."/>
            <person name="Neulinger S.C."/>
        </authorList>
    </citation>
    <scope>NUCLEOTIDE SEQUENCE [LARGE SCALE GENOMIC DNA]</scope>
    <source>
        <strain evidence="2 3">DSM 21303</strain>
    </source>
</reference>
<dbReference type="GO" id="GO:0009100">
    <property type="term" value="P:glycoprotein metabolic process"/>
    <property type="evidence" value="ECO:0007669"/>
    <property type="project" value="UniProtKB-ARBA"/>
</dbReference>
<dbReference type="PANTHER" id="PTHR43404:SF2">
    <property type="entry name" value="LIPOPOLYSACCHARIDE CHOLINEPHOSPHOTRANSFERASE LICD"/>
    <property type="match status" value="1"/>
</dbReference>
<dbReference type="Pfam" id="PF04991">
    <property type="entry name" value="LicD"/>
    <property type="match status" value="1"/>
</dbReference>
<dbReference type="PANTHER" id="PTHR43404">
    <property type="entry name" value="LIPOPOLYSACCHARIDE CHOLINEPHOSPHOTRANSFERASE LICD"/>
    <property type="match status" value="1"/>
</dbReference>
<gene>
    <name evidence="2" type="ORF">CKO25_12565</name>
</gene>
<accession>A0A9X0WIN7</accession>
<keyword evidence="3" id="KW-1185">Reference proteome</keyword>
<evidence type="ECO:0000313" key="2">
    <source>
        <dbReference type="EMBL" id="MBK1645462.1"/>
    </source>
</evidence>
<dbReference type="InterPro" id="IPR052942">
    <property type="entry name" value="LPS_cholinephosphotransferase"/>
</dbReference>
<dbReference type="EMBL" id="NRSD01000012">
    <property type="protein sequence ID" value="MBK1645462.1"/>
    <property type="molecule type" value="Genomic_DNA"/>
</dbReference>
<protein>
    <recommendedName>
        <fullName evidence="1">LicD/FKTN/FKRP nucleotidyltransferase domain-containing protein</fullName>
    </recommendedName>
</protein>
<proteinExistence type="predicted"/>